<protein>
    <recommendedName>
        <fullName evidence="3">Transaldolase</fullName>
    </recommendedName>
</protein>
<dbReference type="RefSeq" id="WP_091112726.1">
    <property type="nucleotide sequence ID" value="NZ_FOWQ01000006.1"/>
</dbReference>
<dbReference type="Proteomes" id="UP000198857">
    <property type="component" value="Unassembled WGS sequence"/>
</dbReference>
<organism evidence="1 2">
    <name type="scientific">Geodermatophilus dictyosporus</name>
    <dbReference type="NCBI Taxonomy" id="1523247"/>
    <lineage>
        <taxon>Bacteria</taxon>
        <taxon>Bacillati</taxon>
        <taxon>Actinomycetota</taxon>
        <taxon>Actinomycetes</taxon>
        <taxon>Geodermatophilales</taxon>
        <taxon>Geodermatophilaceae</taxon>
        <taxon>Geodermatophilus</taxon>
    </lineage>
</organism>
<evidence type="ECO:0008006" key="3">
    <source>
        <dbReference type="Google" id="ProtNLM"/>
    </source>
</evidence>
<accession>A0A1I5RML6</accession>
<name>A0A1I5RML6_9ACTN</name>
<proteinExistence type="predicted"/>
<dbReference type="EMBL" id="FOWQ01000006">
    <property type="protein sequence ID" value="SFP59792.1"/>
    <property type="molecule type" value="Genomic_DNA"/>
</dbReference>
<dbReference type="STRING" id="1523247.SAMN05660464_3622"/>
<evidence type="ECO:0000313" key="2">
    <source>
        <dbReference type="Proteomes" id="UP000198857"/>
    </source>
</evidence>
<reference evidence="2" key="1">
    <citation type="submission" date="2016-10" db="EMBL/GenBank/DDBJ databases">
        <authorList>
            <person name="Varghese N."/>
            <person name="Submissions S."/>
        </authorList>
    </citation>
    <scope>NUCLEOTIDE SEQUENCE [LARGE SCALE GENOMIC DNA]</scope>
    <source>
        <strain evidence="2">DSM 44208</strain>
    </source>
</reference>
<sequence length="276" mass="28283">MRELFTRLFDDAALFPPGNAPMAAAVPAHRGLEERLGDLVGPFVVPAARLDELTEHLRDGDPFDVSLLAAAGDLPAAAARVGADPRLRLAAVEVPVVADAAAAGRAVRVLDDVVPAGVPAAVELPRTGARDAVLDVLAGTGVRAKLRTGGLRADLFPPAEELAATLAACVARGVPLKCTAGLHSAVAHHDPATGFTHHGFLNALAACDALAAGGPAAAAEQWLRQDDPGVLVEGWSPDRAARARAVLTSFGTCSVLAPVDDLVRLGLLPAHDRMPA</sequence>
<keyword evidence="2" id="KW-1185">Reference proteome</keyword>
<dbReference type="AlphaFoldDB" id="A0A1I5RML6"/>
<evidence type="ECO:0000313" key="1">
    <source>
        <dbReference type="EMBL" id="SFP59792.1"/>
    </source>
</evidence>
<gene>
    <name evidence="1" type="ORF">SAMN05660464_3622</name>
</gene>
<dbReference type="OrthoDB" id="9778153at2"/>